<feature type="domain" description="PAS" evidence="16">
    <location>
        <begin position="1384"/>
        <end position="1426"/>
    </location>
</feature>
<dbReference type="Pfam" id="PF01339">
    <property type="entry name" value="CheB_methylest"/>
    <property type="match status" value="1"/>
</dbReference>
<feature type="domain" description="PAC" evidence="17">
    <location>
        <begin position="1084"/>
        <end position="1136"/>
    </location>
</feature>
<feature type="coiled-coil region" evidence="13">
    <location>
        <begin position="845"/>
        <end position="890"/>
    </location>
</feature>
<evidence type="ECO:0000259" key="15">
    <source>
        <dbReference type="PROSITE" id="PS50110"/>
    </source>
</evidence>
<dbReference type="InterPro" id="IPR013656">
    <property type="entry name" value="PAS_4"/>
</dbReference>
<feature type="modified residue" description="4-aspartylphosphate" evidence="12">
    <location>
        <position position="1948"/>
    </location>
</feature>
<dbReference type="InterPro" id="IPR000780">
    <property type="entry name" value="CheR_MeTrfase"/>
</dbReference>
<dbReference type="PROSITE" id="PS50113">
    <property type="entry name" value="PAC"/>
    <property type="match status" value="5"/>
</dbReference>
<dbReference type="RefSeq" id="WP_012750483.1">
    <property type="nucleotide sequence ID" value="NC_012796.1"/>
</dbReference>
<dbReference type="PANTHER" id="PTHR43047">
    <property type="entry name" value="TWO-COMPONENT HISTIDINE PROTEIN KINASE"/>
    <property type="match status" value="1"/>
</dbReference>
<accession>C4XK57</accession>
<dbReference type="HOGENOM" id="CLU_000892_2_2_7"/>
<evidence type="ECO:0000259" key="19">
    <source>
        <dbReference type="PROSITE" id="PS50123"/>
    </source>
</evidence>
<dbReference type="SUPFAM" id="SSF52172">
    <property type="entry name" value="CheY-like"/>
    <property type="match status" value="1"/>
</dbReference>
<protein>
    <recommendedName>
        <fullName evidence="10">Sensory/regulatory protein RpfC</fullName>
        <ecNumber evidence="2">2.7.13.3</ecNumber>
    </recommendedName>
</protein>
<dbReference type="Pfam" id="PF00512">
    <property type="entry name" value="HisKA"/>
    <property type="match status" value="1"/>
</dbReference>
<organism evidence="20 21">
    <name type="scientific">Solidesulfovibrio magneticus (strain ATCC 700980 / DSM 13731 / RS-1)</name>
    <name type="common">Desulfovibrio magneticus</name>
    <dbReference type="NCBI Taxonomy" id="573370"/>
    <lineage>
        <taxon>Bacteria</taxon>
        <taxon>Pseudomonadati</taxon>
        <taxon>Thermodesulfobacteriota</taxon>
        <taxon>Desulfovibrionia</taxon>
        <taxon>Desulfovibrionales</taxon>
        <taxon>Desulfovibrionaceae</taxon>
        <taxon>Solidesulfovibrio</taxon>
    </lineage>
</organism>
<dbReference type="InterPro" id="IPR036890">
    <property type="entry name" value="HATPase_C_sf"/>
</dbReference>
<dbReference type="SUPFAM" id="SSF55785">
    <property type="entry name" value="PYP-like sensor domain (PAS domain)"/>
    <property type="match status" value="7"/>
</dbReference>
<dbReference type="SMART" id="SM00448">
    <property type="entry name" value="REC"/>
    <property type="match status" value="1"/>
</dbReference>
<keyword evidence="11" id="KW-0145">Chemotaxis</keyword>
<feature type="active site" evidence="11">
    <location>
        <position position="167"/>
    </location>
</feature>
<dbReference type="FunFam" id="3.30.565.10:FF:000010">
    <property type="entry name" value="Sensor histidine kinase RcsC"/>
    <property type="match status" value="1"/>
</dbReference>
<dbReference type="KEGG" id="dma:DMR_09210"/>
<evidence type="ECO:0000256" key="11">
    <source>
        <dbReference type="PROSITE-ProRule" id="PRU00050"/>
    </source>
</evidence>
<dbReference type="InterPro" id="IPR029063">
    <property type="entry name" value="SAM-dependent_MTases_sf"/>
</dbReference>
<dbReference type="InterPro" id="IPR003594">
    <property type="entry name" value="HATPase_dom"/>
</dbReference>
<dbReference type="CDD" id="cd00130">
    <property type="entry name" value="PAS"/>
    <property type="match status" value="4"/>
</dbReference>
<evidence type="ECO:0000256" key="13">
    <source>
        <dbReference type="SAM" id="Coils"/>
    </source>
</evidence>
<feature type="domain" description="CheR-type methyltransferase" evidence="19">
    <location>
        <begin position="236"/>
        <end position="475"/>
    </location>
</feature>
<evidence type="ECO:0000256" key="5">
    <source>
        <dbReference type="ARBA" id="ARBA00022741"/>
    </source>
</evidence>
<evidence type="ECO:0000313" key="20">
    <source>
        <dbReference type="EMBL" id="BAH74412.1"/>
    </source>
</evidence>
<evidence type="ECO:0000259" key="16">
    <source>
        <dbReference type="PROSITE" id="PS50112"/>
    </source>
</evidence>
<comment type="subunit">
    <text evidence="9">At low DSF concentrations, interacts with RpfF.</text>
</comment>
<dbReference type="InterPro" id="IPR005467">
    <property type="entry name" value="His_kinase_dom"/>
</dbReference>
<keyword evidence="13" id="KW-0175">Coiled coil</keyword>
<dbReference type="Pfam" id="PF13188">
    <property type="entry name" value="PAS_8"/>
    <property type="match status" value="1"/>
</dbReference>
<feature type="domain" description="PAC" evidence="17">
    <location>
        <begin position="962"/>
        <end position="1014"/>
    </location>
</feature>
<dbReference type="InterPro" id="IPR036097">
    <property type="entry name" value="HisK_dim/P_sf"/>
</dbReference>
<evidence type="ECO:0000259" key="14">
    <source>
        <dbReference type="PROSITE" id="PS50109"/>
    </source>
</evidence>
<dbReference type="Pfam" id="PF13426">
    <property type="entry name" value="PAS_9"/>
    <property type="match status" value="1"/>
</dbReference>
<dbReference type="GO" id="GO:0000156">
    <property type="term" value="F:phosphorelay response regulator activity"/>
    <property type="evidence" value="ECO:0007669"/>
    <property type="project" value="InterPro"/>
</dbReference>
<dbReference type="SUPFAM" id="SSF47757">
    <property type="entry name" value="Chemotaxis receptor methyltransferase CheR, N-terminal domain"/>
    <property type="match status" value="1"/>
</dbReference>
<dbReference type="FunFam" id="1.10.287.130:FF:000002">
    <property type="entry name" value="Two-component osmosensing histidine kinase"/>
    <property type="match status" value="1"/>
</dbReference>
<dbReference type="SUPFAM" id="SSF47384">
    <property type="entry name" value="Homodimeric domain of signal transducing histidine kinase"/>
    <property type="match status" value="1"/>
</dbReference>
<dbReference type="Gene3D" id="3.40.50.180">
    <property type="entry name" value="Methylesterase CheB, C-terminal domain"/>
    <property type="match status" value="1"/>
</dbReference>
<evidence type="ECO:0000259" key="17">
    <source>
        <dbReference type="PROSITE" id="PS50113"/>
    </source>
</evidence>
<dbReference type="InterPro" id="IPR000014">
    <property type="entry name" value="PAS"/>
</dbReference>
<dbReference type="Gene3D" id="3.40.50.2300">
    <property type="match status" value="1"/>
</dbReference>
<dbReference type="InterPro" id="IPR003661">
    <property type="entry name" value="HisK_dim/P_dom"/>
</dbReference>
<feature type="active site" evidence="11">
    <location>
        <position position="52"/>
    </location>
</feature>
<dbReference type="Gene3D" id="3.30.450.20">
    <property type="entry name" value="PAS domain"/>
    <property type="match status" value="7"/>
</dbReference>
<dbReference type="InterPro" id="IPR000700">
    <property type="entry name" value="PAS-assoc_C"/>
</dbReference>
<dbReference type="CDD" id="cd00082">
    <property type="entry name" value="HisKA"/>
    <property type="match status" value="1"/>
</dbReference>
<keyword evidence="6" id="KW-0418">Kinase</keyword>
<evidence type="ECO:0000256" key="9">
    <source>
        <dbReference type="ARBA" id="ARBA00064003"/>
    </source>
</evidence>
<feature type="domain" description="PAC" evidence="17">
    <location>
        <begin position="807"/>
        <end position="857"/>
    </location>
</feature>
<dbReference type="InterPro" id="IPR013655">
    <property type="entry name" value="PAS_fold_3"/>
</dbReference>
<dbReference type="Pfam" id="PF03705">
    <property type="entry name" value="CheR_N"/>
    <property type="match status" value="1"/>
</dbReference>
<evidence type="ECO:0000256" key="1">
    <source>
        <dbReference type="ARBA" id="ARBA00000085"/>
    </source>
</evidence>
<keyword evidence="8" id="KW-0902">Two-component regulatory system</keyword>
<dbReference type="SMART" id="SM00388">
    <property type="entry name" value="HisKA"/>
    <property type="match status" value="1"/>
</dbReference>
<dbReference type="Proteomes" id="UP000009071">
    <property type="component" value="Chromosome"/>
</dbReference>
<dbReference type="PROSITE" id="PS50122">
    <property type="entry name" value="CHEB"/>
    <property type="match status" value="1"/>
</dbReference>
<evidence type="ECO:0000313" key="21">
    <source>
        <dbReference type="Proteomes" id="UP000009071"/>
    </source>
</evidence>
<evidence type="ECO:0000256" key="7">
    <source>
        <dbReference type="ARBA" id="ARBA00022840"/>
    </source>
</evidence>
<reference evidence="20 21" key="1">
    <citation type="journal article" date="2009" name="Genome Res.">
        <title>Whole genome sequence of Desulfovibrio magneticus strain RS-1 revealed common gene clusters in magnetotactic bacteria.</title>
        <authorList>
            <person name="Nakazawa H."/>
            <person name="Arakaki A."/>
            <person name="Narita-Yamada S."/>
            <person name="Yashiro I."/>
            <person name="Jinno K."/>
            <person name="Aoki N."/>
            <person name="Tsuruyama A."/>
            <person name="Okamura Y."/>
            <person name="Tanikawa S."/>
            <person name="Fujita N."/>
            <person name="Takeyama H."/>
            <person name="Matsunaga T."/>
        </authorList>
    </citation>
    <scope>NUCLEOTIDE SEQUENCE [LARGE SCALE GENOMIC DNA]</scope>
    <source>
        <strain evidence="21">ATCC 700980 / DSM 13731 / RS-1</strain>
    </source>
</reference>
<dbReference type="eggNOG" id="COG5002">
    <property type="taxonomic scope" value="Bacteria"/>
</dbReference>
<dbReference type="GO" id="GO:0006935">
    <property type="term" value="P:chemotaxis"/>
    <property type="evidence" value="ECO:0007669"/>
    <property type="project" value="UniProtKB-UniRule"/>
</dbReference>
<dbReference type="InterPro" id="IPR022641">
    <property type="entry name" value="CheR_N"/>
</dbReference>
<dbReference type="SMART" id="SM00387">
    <property type="entry name" value="HATPase_c"/>
    <property type="match status" value="1"/>
</dbReference>
<dbReference type="InterPro" id="IPR011006">
    <property type="entry name" value="CheY-like_superfamily"/>
</dbReference>
<keyword evidence="11" id="KW-0378">Hydrolase</keyword>
<dbReference type="Pfam" id="PF13596">
    <property type="entry name" value="PAS_10"/>
    <property type="match status" value="1"/>
</dbReference>
<evidence type="ECO:0000259" key="18">
    <source>
        <dbReference type="PROSITE" id="PS50122"/>
    </source>
</evidence>
<feature type="domain" description="Histidine kinase" evidence="14">
    <location>
        <begin position="1654"/>
        <end position="1876"/>
    </location>
</feature>
<dbReference type="Gene3D" id="3.30.565.10">
    <property type="entry name" value="Histidine kinase-like ATPase, C-terminal domain"/>
    <property type="match status" value="1"/>
</dbReference>
<evidence type="ECO:0000256" key="8">
    <source>
        <dbReference type="ARBA" id="ARBA00023012"/>
    </source>
</evidence>
<dbReference type="SMART" id="SM00086">
    <property type="entry name" value="PAC"/>
    <property type="match status" value="5"/>
</dbReference>
<feature type="domain" description="CheB-type methylesterase" evidence="18">
    <location>
        <begin position="43"/>
        <end position="218"/>
    </location>
</feature>
<sequence length="2025" mass="225615">MAVKPFNLEYFGISSMDEGYKNESVRPSEPSGPPGESCHPPLPFPVVAICASAGGIQSLHTLLNSMPALPHAALIVLMHLARDKASHLSEVLKDFTMLPVREIRQAMPVEAGTLYVLPPGKALTIEHGVLILQELHDRNIFDRFLGSLAADQGCNAMAVILSGAGSDGARGAMQVAKADGLVLVQDPSTAMHPDMPESAIATGIADKVLTLEELGTSLSRLHADTDASKETGADRLSKVFDLLCQETGQDLSGYRPSTISRRIQKLRLLGGYNDLNAYLDVLERSAEERRKLFDSLFIGVTSFFRDPEAFDSLWDKVFPEIVVGRAEGEALRVWVAGCSTGEEAYSVAMLLDEFLEDRRLNLSVKIFATDIDANAVETARKGCYPEKALQGLSPTRLERHLIKGDEHCAVRPLLRERIVFVRHNLLQDPPFVRIDLAVCRNLLIYLTPPLQEKALALLAGCLNPGGFLFLGSAETPKAESLGLEPVDRKWRIFRSKPDADGAGVHRLARLQSIRLTMPAKAPGHAAAGKPAAEVVADIFKRLYSPPAVLVNPSFKVMHINGDVRPFLALNAGEPSLLLPQLARQDLRRHLRSALLQAAETLTPAVVSELRLPDEPAMLLNLRVEPVRNAAGRLESLLTIFESSPLPAQQDGRPGLACLGESELVQRYEDELFQAQELVGTVTEEYERLNEELRASNEELTSMNEELQSTNEEMDASREELQSLNEELAVKVEELAQAHAFVENLLRGAALPMIFLDNRLRILRFTPTATQVFHLAQADQGRPLAEVKSQVQDETALAQAESTLTTGKETEAEVMHRDGRIFLKRVFPFFGPQGDTEGVVMTYTDITKLKDAEEVLRRSNETLEGQVAARTRELEVARQEAERRAVELEAIMDQAPAAVWITRDTEARTIIGNQASYHVLRMAPGSNVSKTLEGVPYRALRNGYELPLQELPMQRATRGEHVIGQEVDLVFADGQSRTIFGNAAPLRNFLGEIYGAVGVFLDITQLKSAQAEALRWQQLFERSEFGLVIVRVRDNTFLAVNPSFARERGYEAEELVGQPLFMLYPEAALPGLREHIAHADATGHELFEAMHMRKDGSTFPVLVEITVLMDDEGRPQTRLAYCLDITRRKVVEQQLHRALAAAKAGTWEWNLSTNENVWSPETYRLYELDPDRHPASYDSWLLSVHPDDRDRAAHDVAEMARQEAPLAVEYRLNTHDGRERWLLSLGELQRDMHGTGTAYLGLVLDITERKRLERELHENEGRYRSLFESMNEGLCLLEMVRDPDGQPVDYRVLDVNPAYGRILGVAPDQAVGRLVREIFNLKQAPNLDVYVPLLETRQPATFESMLPELGKHFRVSAFALQGERFVAMFQDVTALWEARQAEERSALRFRELFGFSPLPMGYMDQHGRILDLNRRFTELFGYTLEDIPTLDDWREKAYPDPAYRREVIAQWDAALDNRRADTREIPSAEYRVTCKDGRIRDVLITGMTTEHGLLACFVDITERKRFETHLAEREEQLRLFVEHAPAAIAMFDRDMTYLAVSRRWIDDYKLDERAVLGRSHYEIFPEIPQRWKRIHQQCLAGAIERADSDPFVRLDGNTQFVSWEIRPWLTPEGAIGGIVCFSEDVTLRKQAETAMLEAKNAAEAANRAKSEFLANMSHEIRTPLNGLLGMLQLLHSTTLDAEQEEYAQMAIRAGNRLTRLLSDILDLSRIEAGRLPIVAAPFRLANVVQALRETFAPFCKEKRLQLVFETEAALPEWLVGDELRIRQILFNLVGNALKFSTNGDVLVTMSRLPGVAAKHARILFTVADNGIGIPDDKLDSVCEPFIQAEGSYTRSQQGAGLGLTITKRLVDLMHGTMALESEAGVGTTAYVTLPVGLLSQSDLADSGAQDESGTPAVPCHVLLVEDDSISQRSIQRLLEKAGYHVTVAGDGSQALEILRRAKFDCVLMDVQMPVLDGVTATKRIRSDVSGAVDRTIPIVALTAFAMSGDQDIFLKAGMDGYLSKPVSLEKMKQAIDQALAVHADKQ</sequence>
<dbReference type="PROSITE" id="PS50123">
    <property type="entry name" value="CHER"/>
    <property type="match status" value="1"/>
</dbReference>
<feature type="coiled-coil region" evidence="13">
    <location>
        <begin position="671"/>
        <end position="737"/>
    </location>
</feature>
<dbReference type="SUPFAM" id="SSF55874">
    <property type="entry name" value="ATPase domain of HSP90 chaperone/DNA topoisomerase II/histidine kinase"/>
    <property type="match status" value="1"/>
</dbReference>
<dbReference type="Pfam" id="PF01739">
    <property type="entry name" value="CheR"/>
    <property type="match status" value="1"/>
</dbReference>
<keyword evidence="5" id="KW-0547">Nucleotide-binding</keyword>
<dbReference type="PRINTS" id="PR00996">
    <property type="entry name" value="CHERMTFRASE"/>
</dbReference>
<evidence type="ECO:0000256" key="2">
    <source>
        <dbReference type="ARBA" id="ARBA00012438"/>
    </source>
</evidence>
<dbReference type="InterPro" id="IPR035909">
    <property type="entry name" value="CheB_C"/>
</dbReference>
<dbReference type="InterPro" id="IPR035965">
    <property type="entry name" value="PAS-like_dom_sf"/>
</dbReference>
<dbReference type="PROSITE" id="PS50109">
    <property type="entry name" value="HIS_KIN"/>
    <property type="match status" value="1"/>
</dbReference>
<dbReference type="SMART" id="SM00138">
    <property type="entry name" value="MeTrc"/>
    <property type="match status" value="1"/>
</dbReference>
<dbReference type="Gene3D" id="3.40.50.150">
    <property type="entry name" value="Vaccinia Virus protein VP39"/>
    <property type="match status" value="1"/>
</dbReference>
<evidence type="ECO:0000256" key="4">
    <source>
        <dbReference type="ARBA" id="ARBA00022679"/>
    </source>
</evidence>
<keyword evidence="7" id="KW-0067">ATP-binding</keyword>
<dbReference type="CDD" id="cd16922">
    <property type="entry name" value="HATPase_EvgS-ArcB-TorS-like"/>
    <property type="match status" value="1"/>
</dbReference>
<dbReference type="PROSITE" id="PS50110">
    <property type="entry name" value="RESPONSE_REGULATORY"/>
    <property type="match status" value="1"/>
</dbReference>
<name>C4XK57_SOLM1</name>
<dbReference type="Pfam" id="PF08448">
    <property type="entry name" value="PAS_4"/>
    <property type="match status" value="1"/>
</dbReference>
<evidence type="ECO:0000256" key="6">
    <source>
        <dbReference type="ARBA" id="ARBA00022777"/>
    </source>
</evidence>
<dbReference type="GO" id="GO:0005737">
    <property type="term" value="C:cytoplasm"/>
    <property type="evidence" value="ECO:0007669"/>
    <property type="project" value="InterPro"/>
</dbReference>
<dbReference type="InterPro" id="IPR022642">
    <property type="entry name" value="CheR_C"/>
</dbReference>
<dbReference type="GO" id="GO:0000155">
    <property type="term" value="F:phosphorelay sensor kinase activity"/>
    <property type="evidence" value="ECO:0007669"/>
    <property type="project" value="InterPro"/>
</dbReference>
<dbReference type="GO" id="GO:0008984">
    <property type="term" value="F:protein-glutamate methylesterase activity"/>
    <property type="evidence" value="ECO:0007669"/>
    <property type="project" value="InterPro"/>
</dbReference>
<dbReference type="GO" id="GO:0009927">
    <property type="term" value="F:histidine phosphotransfer kinase activity"/>
    <property type="evidence" value="ECO:0007669"/>
    <property type="project" value="TreeGrafter"/>
</dbReference>
<dbReference type="SUPFAM" id="SSF52738">
    <property type="entry name" value="Methylesterase CheB, C-terminal domain"/>
    <property type="match status" value="1"/>
</dbReference>
<dbReference type="PANTHER" id="PTHR43047:SF72">
    <property type="entry name" value="OSMOSENSING HISTIDINE PROTEIN KINASE SLN1"/>
    <property type="match status" value="1"/>
</dbReference>
<dbReference type="PROSITE" id="PS50112">
    <property type="entry name" value="PAS"/>
    <property type="match status" value="1"/>
</dbReference>
<dbReference type="Gene3D" id="1.10.287.130">
    <property type="match status" value="1"/>
</dbReference>
<dbReference type="STRING" id="573370.DMR_09210"/>
<dbReference type="eggNOG" id="COG1352">
    <property type="taxonomic scope" value="Bacteria"/>
</dbReference>
<dbReference type="SUPFAM" id="SSF53335">
    <property type="entry name" value="S-adenosyl-L-methionine-dependent methyltransferases"/>
    <property type="match status" value="1"/>
</dbReference>
<evidence type="ECO:0000256" key="12">
    <source>
        <dbReference type="PROSITE-ProRule" id="PRU00169"/>
    </source>
</evidence>
<dbReference type="InterPro" id="IPR000673">
    <property type="entry name" value="Sig_transdc_resp-reg_Me-estase"/>
</dbReference>
<gene>
    <name evidence="20" type="ordered locus">DMR_09210</name>
</gene>
<dbReference type="Gene3D" id="2.10.70.100">
    <property type="match status" value="1"/>
</dbReference>
<keyword evidence="4" id="KW-0808">Transferase</keyword>
<dbReference type="EMBL" id="AP010904">
    <property type="protein sequence ID" value="BAH74412.1"/>
    <property type="molecule type" value="Genomic_DNA"/>
</dbReference>
<dbReference type="InterPro" id="IPR001610">
    <property type="entry name" value="PAC"/>
</dbReference>
<feature type="active site" evidence="11">
    <location>
        <position position="79"/>
    </location>
</feature>
<feature type="domain" description="Response regulatory" evidence="15">
    <location>
        <begin position="1899"/>
        <end position="2018"/>
    </location>
</feature>
<feature type="domain" description="PAC" evidence="17">
    <location>
        <begin position="1205"/>
        <end position="1257"/>
    </location>
</feature>
<proteinExistence type="predicted"/>
<dbReference type="CDD" id="cd17546">
    <property type="entry name" value="REC_hyHK_CKI1_RcsC-like"/>
    <property type="match status" value="1"/>
</dbReference>
<dbReference type="Pfam" id="PF00072">
    <property type="entry name" value="Response_reg"/>
    <property type="match status" value="1"/>
</dbReference>
<dbReference type="GO" id="GO:0005886">
    <property type="term" value="C:plasma membrane"/>
    <property type="evidence" value="ECO:0007669"/>
    <property type="project" value="TreeGrafter"/>
</dbReference>
<keyword evidence="21" id="KW-1185">Reference proteome</keyword>
<comment type="catalytic activity">
    <reaction evidence="1">
        <text>ATP + protein L-histidine = ADP + protein N-phospho-L-histidine.</text>
        <dbReference type="EC" id="2.7.13.3"/>
    </reaction>
</comment>
<dbReference type="NCBIfam" id="TIGR00229">
    <property type="entry name" value="sensory_box"/>
    <property type="match status" value="4"/>
</dbReference>
<feature type="domain" description="PAC" evidence="17">
    <location>
        <begin position="1584"/>
        <end position="1636"/>
    </location>
</feature>
<evidence type="ECO:0000256" key="10">
    <source>
        <dbReference type="ARBA" id="ARBA00068150"/>
    </source>
</evidence>
<evidence type="ECO:0000256" key="3">
    <source>
        <dbReference type="ARBA" id="ARBA00022553"/>
    </source>
</evidence>
<dbReference type="CDD" id="cd16434">
    <property type="entry name" value="CheB-CheR_fusion"/>
    <property type="match status" value="1"/>
</dbReference>
<dbReference type="Pfam" id="PF02518">
    <property type="entry name" value="HATPase_c"/>
    <property type="match status" value="1"/>
</dbReference>
<dbReference type="SMART" id="SM00091">
    <property type="entry name" value="PAS"/>
    <property type="match status" value="6"/>
</dbReference>
<dbReference type="Pfam" id="PF08447">
    <property type="entry name" value="PAS_3"/>
    <property type="match status" value="2"/>
</dbReference>
<dbReference type="eggNOG" id="COG2205">
    <property type="taxonomic scope" value="Bacteria"/>
</dbReference>
<dbReference type="InterPro" id="IPR001789">
    <property type="entry name" value="Sig_transdc_resp-reg_receiver"/>
</dbReference>
<dbReference type="GO" id="GO:0008757">
    <property type="term" value="F:S-adenosylmethionine-dependent methyltransferase activity"/>
    <property type="evidence" value="ECO:0007669"/>
    <property type="project" value="InterPro"/>
</dbReference>
<dbReference type="EC" id="2.7.13.3" evidence="2"/>
<keyword evidence="3 12" id="KW-0597">Phosphoprotein</keyword>
<dbReference type="GO" id="GO:0005524">
    <property type="term" value="F:ATP binding"/>
    <property type="evidence" value="ECO:0007669"/>
    <property type="project" value="UniProtKB-KW"/>
</dbReference>